<dbReference type="InterPro" id="IPR010357">
    <property type="entry name" value="TXNDC17_dom"/>
</dbReference>
<dbReference type="GO" id="GO:0005829">
    <property type="term" value="C:cytosol"/>
    <property type="evidence" value="ECO:0007669"/>
    <property type="project" value="TreeGrafter"/>
</dbReference>
<comment type="similarity">
    <text evidence="1">Belongs to the thioredoxin family.</text>
</comment>
<protein>
    <recommendedName>
        <fullName evidence="2">Thioredoxin domain-containing protein</fullName>
    </recommendedName>
</protein>
<dbReference type="InterPro" id="IPR045108">
    <property type="entry name" value="TXNDC17-like"/>
</dbReference>
<dbReference type="InterPro" id="IPR036249">
    <property type="entry name" value="Thioredoxin-like_sf"/>
</dbReference>
<dbReference type="Pfam" id="PF06110">
    <property type="entry name" value="TXD17-like_Trx"/>
    <property type="match status" value="1"/>
</dbReference>
<dbReference type="EMBL" id="LNZH02000208">
    <property type="protein sequence ID" value="OCB85614.1"/>
    <property type="molecule type" value="Genomic_DNA"/>
</dbReference>
<proteinExistence type="inferred from homology"/>
<dbReference type="OrthoDB" id="78947at2759"/>
<evidence type="ECO:0000313" key="4">
    <source>
        <dbReference type="Proteomes" id="UP000757232"/>
    </source>
</evidence>
<organism evidence="3 4">
    <name type="scientific">Sanghuangporus baumii</name>
    <name type="common">Phellinus baumii</name>
    <dbReference type="NCBI Taxonomy" id="108892"/>
    <lineage>
        <taxon>Eukaryota</taxon>
        <taxon>Fungi</taxon>
        <taxon>Dikarya</taxon>
        <taxon>Basidiomycota</taxon>
        <taxon>Agaricomycotina</taxon>
        <taxon>Agaricomycetes</taxon>
        <taxon>Hymenochaetales</taxon>
        <taxon>Hymenochaetaceae</taxon>
        <taxon>Sanghuangporus</taxon>
    </lineage>
</organism>
<evidence type="ECO:0000313" key="3">
    <source>
        <dbReference type="EMBL" id="OCB85614.1"/>
    </source>
</evidence>
<reference evidence="3" key="1">
    <citation type="submission" date="2016-06" db="EMBL/GenBank/DDBJ databases">
        <title>Draft Genome sequence of the fungus Inonotus baumii.</title>
        <authorList>
            <person name="Zhu H."/>
            <person name="Lin W."/>
        </authorList>
    </citation>
    <scope>NUCLEOTIDE SEQUENCE</scope>
    <source>
        <strain evidence="3">821</strain>
    </source>
</reference>
<dbReference type="PANTHER" id="PTHR12452:SF0">
    <property type="entry name" value="THIOREDOXIN DOMAIN-CONTAINING PROTEIN 17"/>
    <property type="match status" value="1"/>
</dbReference>
<evidence type="ECO:0000259" key="2">
    <source>
        <dbReference type="Pfam" id="PF06110"/>
    </source>
</evidence>
<accession>A0A9Q5HTE3</accession>
<dbReference type="AlphaFoldDB" id="A0A9Q5HTE3"/>
<dbReference type="Gene3D" id="3.40.30.10">
    <property type="entry name" value="Glutaredoxin"/>
    <property type="match status" value="1"/>
</dbReference>
<keyword evidence="4" id="KW-1185">Reference proteome</keyword>
<name>A0A9Q5HTE3_SANBA</name>
<gene>
    <name evidence="3" type="ORF">A7U60_g7263</name>
</gene>
<dbReference type="GO" id="GO:0047134">
    <property type="term" value="F:protein-disulfide reductase [NAD(P)H] activity"/>
    <property type="evidence" value="ECO:0007669"/>
    <property type="project" value="InterPro"/>
</dbReference>
<dbReference type="PANTHER" id="PTHR12452">
    <property type="entry name" value="42-9-9 PROTEIN-RELATED"/>
    <property type="match status" value="1"/>
</dbReference>
<dbReference type="SUPFAM" id="SSF52833">
    <property type="entry name" value="Thioredoxin-like"/>
    <property type="match status" value="1"/>
</dbReference>
<feature type="domain" description="Thioredoxin" evidence="2">
    <location>
        <begin position="74"/>
        <end position="153"/>
    </location>
</feature>
<dbReference type="Proteomes" id="UP000757232">
    <property type="component" value="Unassembled WGS sequence"/>
</dbReference>
<sequence>MLDPSLRSDLEESIPKGSSSALYHFRASWDPSGFSKSSRECVYENFPEQLVPNHEYDAAKQTNAYPADIASVANSGADYLVFYSSVDKTSNQMWCPDCRRVEDIVCTAFEPADAPSALIVYVGQRHDWRGNSNNPFRGSPWNVSSVPTILRRDVGTASLSFLTQAE</sequence>
<evidence type="ECO:0000256" key="1">
    <source>
        <dbReference type="ARBA" id="ARBA00008987"/>
    </source>
</evidence>
<comment type="caution">
    <text evidence="3">The sequence shown here is derived from an EMBL/GenBank/DDBJ whole genome shotgun (WGS) entry which is preliminary data.</text>
</comment>